<feature type="non-terminal residue" evidence="1">
    <location>
        <position position="27"/>
    </location>
</feature>
<accession>A0A382L1K6</accession>
<dbReference type="AlphaFoldDB" id="A0A382L1K6"/>
<reference evidence="1" key="1">
    <citation type="submission" date="2018-05" db="EMBL/GenBank/DDBJ databases">
        <authorList>
            <person name="Lanie J.A."/>
            <person name="Ng W.-L."/>
            <person name="Kazmierczak K.M."/>
            <person name="Andrzejewski T.M."/>
            <person name="Davidsen T.M."/>
            <person name="Wayne K.J."/>
            <person name="Tettelin H."/>
            <person name="Glass J.I."/>
            <person name="Rusch D."/>
            <person name="Podicherti R."/>
            <person name="Tsui H.-C.T."/>
            <person name="Winkler M.E."/>
        </authorList>
    </citation>
    <scope>NUCLEOTIDE SEQUENCE</scope>
</reference>
<proteinExistence type="predicted"/>
<organism evidence="1">
    <name type="scientific">marine metagenome</name>
    <dbReference type="NCBI Taxonomy" id="408172"/>
    <lineage>
        <taxon>unclassified sequences</taxon>
        <taxon>metagenomes</taxon>
        <taxon>ecological metagenomes</taxon>
    </lineage>
</organism>
<sequence length="27" mass="3254">MRKEFLQSISDEMNNIKVEINKSEEQI</sequence>
<name>A0A382L1K6_9ZZZZ</name>
<gene>
    <name evidence="1" type="ORF">METZ01_LOCUS283444</name>
</gene>
<evidence type="ECO:0000313" key="1">
    <source>
        <dbReference type="EMBL" id="SVC30590.1"/>
    </source>
</evidence>
<protein>
    <submittedName>
        <fullName evidence="1">Uncharacterized protein</fullName>
    </submittedName>
</protein>
<dbReference type="EMBL" id="UINC01084186">
    <property type="protein sequence ID" value="SVC30590.1"/>
    <property type="molecule type" value="Genomic_DNA"/>
</dbReference>